<dbReference type="PANTHER" id="PTHR13789:SF309">
    <property type="entry name" value="PUTATIVE (AFU_ORTHOLOGUE AFUA_6G14510)-RELATED"/>
    <property type="match status" value="1"/>
</dbReference>
<dbReference type="SUPFAM" id="SSF51905">
    <property type="entry name" value="FAD/NAD(P)-binding domain"/>
    <property type="match status" value="1"/>
</dbReference>
<dbReference type="AlphaFoldDB" id="A0AAI9DIT6"/>
<evidence type="ECO:0000256" key="4">
    <source>
        <dbReference type="ARBA" id="ARBA00022631"/>
    </source>
</evidence>
<dbReference type="Gene3D" id="3.50.50.60">
    <property type="entry name" value="FAD/NAD(P)-binding domain"/>
    <property type="match status" value="1"/>
</dbReference>
<dbReference type="GO" id="GO:0006144">
    <property type="term" value="P:purine nucleobase metabolic process"/>
    <property type="evidence" value="ECO:0007669"/>
    <property type="project" value="UniProtKB-KW"/>
</dbReference>
<keyword evidence="7" id="KW-0520">NAD</keyword>
<evidence type="ECO:0000256" key="8">
    <source>
        <dbReference type="ARBA" id="ARBA00023033"/>
    </source>
</evidence>
<dbReference type="GO" id="GO:0019628">
    <property type="term" value="P:urate catabolic process"/>
    <property type="evidence" value="ECO:0007669"/>
    <property type="project" value="InterPro"/>
</dbReference>
<dbReference type="GO" id="GO:0102099">
    <property type="term" value="F:FAD-dependent urate hydroxylase activity"/>
    <property type="evidence" value="ECO:0007669"/>
    <property type="project" value="UniProtKB-EC"/>
</dbReference>
<accession>A0AAI9DIT6</accession>
<comment type="catalytic activity">
    <reaction evidence="12">
        <text>urate + NADH + O2 + H(+) = 5-hydroxyisourate + NAD(+) + H2O</text>
        <dbReference type="Rhea" id="RHEA:27329"/>
        <dbReference type="ChEBI" id="CHEBI:15377"/>
        <dbReference type="ChEBI" id="CHEBI:15378"/>
        <dbReference type="ChEBI" id="CHEBI:15379"/>
        <dbReference type="ChEBI" id="CHEBI:17775"/>
        <dbReference type="ChEBI" id="CHEBI:18072"/>
        <dbReference type="ChEBI" id="CHEBI:57540"/>
        <dbReference type="ChEBI" id="CHEBI:57945"/>
        <dbReference type="EC" id="1.14.13.113"/>
    </reaction>
</comment>
<dbReference type="InterPro" id="IPR050493">
    <property type="entry name" value="FAD-dep_Monooxygenase_BioMet"/>
</dbReference>
<feature type="domain" description="FAD-binding" evidence="13">
    <location>
        <begin position="2"/>
        <end position="338"/>
    </location>
</feature>
<evidence type="ECO:0000256" key="1">
    <source>
        <dbReference type="ARBA" id="ARBA00001974"/>
    </source>
</evidence>
<dbReference type="NCBIfam" id="NF033623">
    <property type="entry name" value="urate_HpxO"/>
    <property type="match status" value="1"/>
</dbReference>
<comment type="cofactor">
    <cofactor evidence="1">
        <name>FAD</name>
        <dbReference type="ChEBI" id="CHEBI:57692"/>
    </cofactor>
</comment>
<dbReference type="InterPro" id="IPR002938">
    <property type="entry name" value="FAD-bd"/>
</dbReference>
<dbReference type="InterPro" id="IPR036188">
    <property type="entry name" value="FAD/NAD-bd_sf"/>
</dbReference>
<dbReference type="EC" id="1.14.13.113" evidence="10"/>
<dbReference type="PRINTS" id="PR00420">
    <property type="entry name" value="RNGMNOXGNASE"/>
</dbReference>
<sequence length="385" mass="42287">MKAIITGGGIGGLSAAIALKQCGIETCVYEAVKEIRPVGAAISIWPNGVKCLNWLGMKEKLQQLGGPMEYMSYRDFRGNQTMTRFSLDPLVQSVGERPYPVARAELQAMLLETYGRDAVRFGKRVVAVESLSDGVRATFEDGEVAGADLLIAADGTHSALRSWVLGHTTERRYAGYVNWNGLVTIDEAIAPANQWTTWVGEGKRVSLMPVSGNRFYFFFDVPLPKGLAEDRDSARADLQRYFSGWAAPVQSLISRIDPQTTNRIEIHDIDPFDTLVRGRVALLGDAGHSTTPDIGQGGCAAMEDAVVLAMTLQSHSLGIEDALQRYQARRAYRVKDLVLKARKRCDVTHGADMQQTRAWYDELYQETGDRVLAGMRETIVGGPLG</sequence>
<dbReference type="GO" id="GO:0071949">
    <property type="term" value="F:FAD binding"/>
    <property type="evidence" value="ECO:0007669"/>
    <property type="project" value="InterPro"/>
</dbReference>
<dbReference type="Pfam" id="PF01494">
    <property type="entry name" value="FAD_binding_3"/>
    <property type="match status" value="1"/>
</dbReference>
<comment type="caution">
    <text evidence="14">The sequence shown here is derived from an EMBL/GenBank/DDBJ whole genome shotgun (WGS) entry which is preliminary data.</text>
</comment>
<evidence type="ECO:0000256" key="12">
    <source>
        <dbReference type="ARBA" id="ARBA00047521"/>
    </source>
</evidence>
<dbReference type="GO" id="GO:0004846">
    <property type="term" value="F:urate oxidase activity"/>
    <property type="evidence" value="ECO:0007669"/>
    <property type="project" value="InterPro"/>
</dbReference>
<evidence type="ECO:0000256" key="6">
    <source>
        <dbReference type="ARBA" id="ARBA00023002"/>
    </source>
</evidence>
<evidence type="ECO:0000256" key="5">
    <source>
        <dbReference type="ARBA" id="ARBA00022827"/>
    </source>
</evidence>
<dbReference type="RefSeq" id="WP_048286633.1">
    <property type="nucleotide sequence ID" value="NZ_LDZN01000001.1"/>
</dbReference>
<dbReference type="PANTHER" id="PTHR13789">
    <property type="entry name" value="MONOOXYGENASE"/>
    <property type="match status" value="1"/>
</dbReference>
<evidence type="ECO:0000313" key="14">
    <source>
        <dbReference type="EMBL" id="EML1470358.1"/>
    </source>
</evidence>
<dbReference type="EMBL" id="ABLOKC030000004">
    <property type="protein sequence ID" value="EML1470358.1"/>
    <property type="molecule type" value="Genomic_DNA"/>
</dbReference>
<protein>
    <recommendedName>
        <fullName evidence="11">FAD-dependent urate hydroxylase</fullName>
        <ecNumber evidence="10">1.14.13.113</ecNumber>
    </recommendedName>
</protein>
<keyword evidence="8" id="KW-0503">Monooxygenase</keyword>
<proteinExistence type="inferred from homology"/>
<name>A0AAI9DIT6_PLUGE</name>
<comment type="pathway">
    <text evidence="2">Purine metabolism; urate degradation.</text>
</comment>
<evidence type="ECO:0000256" key="10">
    <source>
        <dbReference type="ARBA" id="ARBA00035128"/>
    </source>
</evidence>
<reference evidence="14" key="1">
    <citation type="submission" date="2024-02" db="EMBL/GenBank/DDBJ databases">
        <authorList>
            <consortium name="Clinical and Environmental Microbiology Branch: Whole genome sequencing antimicrobial resistance pathogens in the healthcare setting"/>
        </authorList>
    </citation>
    <scope>NUCLEOTIDE SEQUENCE</scope>
    <source>
        <strain evidence="14">2021DK-00143</strain>
    </source>
</reference>
<evidence type="ECO:0000256" key="7">
    <source>
        <dbReference type="ARBA" id="ARBA00023027"/>
    </source>
</evidence>
<keyword evidence="3" id="KW-0285">Flavoprotein</keyword>
<evidence type="ECO:0000256" key="3">
    <source>
        <dbReference type="ARBA" id="ARBA00022630"/>
    </source>
</evidence>
<dbReference type="InterPro" id="IPR047712">
    <property type="entry name" value="HpxO"/>
</dbReference>
<keyword evidence="6" id="KW-0560">Oxidoreductase</keyword>
<organism evidence="14">
    <name type="scientific">Pluralibacter gergoviae</name>
    <name type="common">Enterobacter gergoviae</name>
    <dbReference type="NCBI Taxonomy" id="61647"/>
    <lineage>
        <taxon>Bacteria</taxon>
        <taxon>Pseudomonadati</taxon>
        <taxon>Pseudomonadota</taxon>
        <taxon>Gammaproteobacteria</taxon>
        <taxon>Enterobacterales</taxon>
        <taxon>Enterobacteriaceae</taxon>
        <taxon>Pluralibacter</taxon>
    </lineage>
</organism>
<evidence type="ECO:0000256" key="9">
    <source>
        <dbReference type="ARBA" id="ARBA00035121"/>
    </source>
</evidence>
<comment type="similarity">
    <text evidence="9">Belongs to the FAD-dependent urate hydroxylase family.</text>
</comment>
<evidence type="ECO:0000259" key="13">
    <source>
        <dbReference type="Pfam" id="PF01494"/>
    </source>
</evidence>
<keyword evidence="4" id="KW-0659">Purine metabolism</keyword>
<evidence type="ECO:0000256" key="11">
    <source>
        <dbReference type="ARBA" id="ARBA00035262"/>
    </source>
</evidence>
<keyword evidence="5" id="KW-0274">FAD</keyword>
<evidence type="ECO:0000256" key="2">
    <source>
        <dbReference type="ARBA" id="ARBA00004705"/>
    </source>
</evidence>
<gene>
    <name evidence="14" type="primary">hpxO</name>
    <name evidence="14" type="ORF">QEG54_001047</name>
</gene>